<dbReference type="Pfam" id="PF07859">
    <property type="entry name" value="Abhydrolase_3"/>
    <property type="match status" value="1"/>
</dbReference>
<evidence type="ECO:0000256" key="1">
    <source>
        <dbReference type="ARBA" id="ARBA00010515"/>
    </source>
</evidence>
<evidence type="ECO:0000313" key="4">
    <source>
        <dbReference type="EMBL" id="GER91313.1"/>
    </source>
</evidence>
<dbReference type="PANTHER" id="PTHR48081">
    <property type="entry name" value="AB HYDROLASE SUPERFAMILY PROTEIN C4A8.06C"/>
    <property type="match status" value="1"/>
</dbReference>
<dbReference type="Gene3D" id="3.40.50.1820">
    <property type="entry name" value="alpha/beta hydrolase"/>
    <property type="match status" value="1"/>
</dbReference>
<dbReference type="SUPFAM" id="SSF53474">
    <property type="entry name" value="alpha/beta-Hydrolases"/>
    <property type="match status" value="1"/>
</dbReference>
<feature type="domain" description="Alpha/beta hydrolase fold-3" evidence="3">
    <location>
        <begin position="80"/>
        <end position="287"/>
    </location>
</feature>
<evidence type="ECO:0000256" key="2">
    <source>
        <dbReference type="ARBA" id="ARBA00022801"/>
    </source>
</evidence>
<dbReference type="InterPro" id="IPR050300">
    <property type="entry name" value="GDXG_lipolytic_enzyme"/>
</dbReference>
<comment type="caution">
    <text evidence="4">The sequence shown here is derived from an EMBL/GenBank/DDBJ whole genome shotgun (WGS) entry which is preliminary data.</text>
</comment>
<protein>
    <submittedName>
        <fullName evidence="4">Alpha/beta hydrolase</fullName>
    </submittedName>
</protein>
<dbReference type="FunFam" id="3.40.50.1820:FF:000089">
    <property type="entry name" value="Alpha/beta hydrolase"/>
    <property type="match status" value="1"/>
</dbReference>
<dbReference type="RefSeq" id="WP_151758960.1">
    <property type="nucleotide sequence ID" value="NZ_BKZW01000003.1"/>
</dbReference>
<accession>A0A5J4KUQ7</accession>
<reference evidence="4 5" key="1">
    <citation type="submission" date="2019-10" db="EMBL/GenBank/DDBJ databases">
        <title>Dictyobacter vulcani sp. nov., within the class Ktedonobacteria, isolated from soil of volcanic Mt. Zao.</title>
        <authorList>
            <person name="Zheng Y."/>
            <person name="Wang C.M."/>
            <person name="Sakai Y."/>
            <person name="Abe K."/>
            <person name="Yokota A."/>
            <person name="Yabe S."/>
        </authorList>
    </citation>
    <scope>NUCLEOTIDE SEQUENCE [LARGE SCALE GENOMIC DNA]</scope>
    <source>
        <strain evidence="4 5">W12</strain>
    </source>
</reference>
<comment type="similarity">
    <text evidence="1">Belongs to the 'GDXG' lipolytic enzyme family.</text>
</comment>
<dbReference type="PANTHER" id="PTHR48081:SF8">
    <property type="entry name" value="ALPHA_BETA HYDROLASE FOLD-3 DOMAIN-CONTAINING PROTEIN-RELATED"/>
    <property type="match status" value="1"/>
</dbReference>
<dbReference type="AlphaFoldDB" id="A0A5J4KUQ7"/>
<gene>
    <name evidence="4" type="ORF">KDW_54750</name>
</gene>
<dbReference type="InterPro" id="IPR013094">
    <property type="entry name" value="AB_hydrolase_3"/>
</dbReference>
<evidence type="ECO:0000313" key="5">
    <source>
        <dbReference type="Proteomes" id="UP000326912"/>
    </source>
</evidence>
<dbReference type="Proteomes" id="UP000326912">
    <property type="component" value="Unassembled WGS sequence"/>
</dbReference>
<organism evidence="4 5">
    <name type="scientific">Dictyobacter vulcani</name>
    <dbReference type="NCBI Taxonomy" id="2607529"/>
    <lineage>
        <taxon>Bacteria</taxon>
        <taxon>Bacillati</taxon>
        <taxon>Chloroflexota</taxon>
        <taxon>Ktedonobacteria</taxon>
        <taxon>Ktedonobacterales</taxon>
        <taxon>Dictyobacteraceae</taxon>
        <taxon>Dictyobacter</taxon>
    </lineage>
</organism>
<dbReference type="GO" id="GO:0016787">
    <property type="term" value="F:hydrolase activity"/>
    <property type="evidence" value="ECO:0007669"/>
    <property type="project" value="UniProtKB-KW"/>
</dbReference>
<name>A0A5J4KUQ7_9CHLR</name>
<evidence type="ECO:0000259" key="3">
    <source>
        <dbReference type="Pfam" id="PF07859"/>
    </source>
</evidence>
<keyword evidence="5" id="KW-1185">Reference proteome</keyword>
<sequence>MPLDPQVTVYLREIAAINAAEPVPELSLAQQRLLSEQNAIEQAGEPETVALITDRVITGPGGDISLRIYTPEGIGPFPVLLYFHPGGWVFGSIKGSDPVCRALARQTPCIVVSVDYRLAPEHKFPAAPEDCYAATKWVAEHAHEFNGDPQHIAVGGDSAGGNLTAAVTLMARDHGGPELCFQVIIYGETDYYEPGTTSYTTYADGYGLARDEMIWFWDQYLVHKENSHHPYASPLRATDLSKLPPALIITAEYDPVRDEAEHYAQRLQASGVPVQLSRYPGMIHSFFRMFTVFDQSKVALREVTAALAIAFAHNNI</sequence>
<keyword evidence="2 4" id="KW-0378">Hydrolase</keyword>
<dbReference type="EMBL" id="BKZW01000003">
    <property type="protein sequence ID" value="GER91313.1"/>
    <property type="molecule type" value="Genomic_DNA"/>
</dbReference>
<dbReference type="InterPro" id="IPR029058">
    <property type="entry name" value="AB_hydrolase_fold"/>
</dbReference>
<proteinExistence type="inferred from homology"/>